<evidence type="ECO:0000313" key="2">
    <source>
        <dbReference type="Proteomes" id="UP000830395"/>
    </source>
</evidence>
<proteinExistence type="predicted"/>
<name>A0ACC5Z0S2_9TELE</name>
<reference evidence="1" key="1">
    <citation type="submission" date="2020-02" db="EMBL/GenBank/DDBJ databases">
        <title>Genome sequencing of the panga catfish, Pangasius djambal.</title>
        <authorList>
            <person name="Wen M."/>
            <person name="Zahm M."/>
            <person name="Roques C."/>
            <person name="Cabau C."/>
            <person name="Klopp C."/>
            <person name="Donnadieu C."/>
            <person name="Jouanno E."/>
            <person name="Avarre J.-C."/>
            <person name="Campet M."/>
            <person name="Ha T."/>
            <person name="Dugue R."/>
            <person name="Lampietro C."/>
            <person name="Louis A."/>
            <person name="Herpin A."/>
            <person name="Echchiki A."/>
            <person name="Berthelot C."/>
            <person name="Parey E."/>
            <person name="Roest-Crollius H."/>
            <person name="Braasch I."/>
            <person name="Postlethwait J.H."/>
            <person name="Bobe J."/>
            <person name="Montfort J."/>
            <person name="Bouchez O."/>
            <person name="Begum T."/>
            <person name="Schartl M."/>
            <person name="Gustiano R."/>
            <person name="Guiguen Y."/>
        </authorList>
    </citation>
    <scope>NUCLEOTIDE SEQUENCE</scope>
    <source>
        <strain evidence="1">Pdj_M5554</strain>
    </source>
</reference>
<comment type="caution">
    <text evidence="1">The sequence shown here is derived from an EMBL/GenBank/DDBJ whole genome shotgun (WGS) entry which is preliminary data.</text>
</comment>
<dbReference type="Proteomes" id="UP000830395">
    <property type="component" value="Chromosome 16"/>
</dbReference>
<keyword evidence="2" id="KW-1185">Reference proteome</keyword>
<sequence>MCLSNEKTMTNITAVDLDLPPYSAPFHYELLEDDQMQGKWKIEPNHGTTVNLVRESTVYAGHYEIKIKISDNQGYGSVQRLSITVCDCSSKPNCHVRSFMSRPSVSSSVIMIFAFLLLLVILLMALPLCKKQKKTMILSDDTPGNLIMYNTELPGTDCKVPFETAHLIQSSVKMANGIFKQHSMLHNVTQSASASTSHWCCHNRLLSYNPDHPCLATLSPKEPYAEDRIVPATLHQLPSMSSQSSL</sequence>
<protein>
    <submittedName>
        <fullName evidence="1">Uncharacterized protein</fullName>
    </submittedName>
</protein>
<gene>
    <name evidence="1" type="ORF">PDJAM_G00069950</name>
</gene>
<evidence type="ECO:0000313" key="1">
    <source>
        <dbReference type="EMBL" id="MCJ8741378.1"/>
    </source>
</evidence>
<accession>A0ACC5Z0S2</accession>
<dbReference type="EMBL" id="CM040990">
    <property type="protein sequence ID" value="MCJ8741378.1"/>
    <property type="molecule type" value="Genomic_DNA"/>
</dbReference>
<organism evidence="1 2">
    <name type="scientific">Pangasius djambal</name>
    <dbReference type="NCBI Taxonomy" id="1691987"/>
    <lineage>
        <taxon>Eukaryota</taxon>
        <taxon>Metazoa</taxon>
        <taxon>Chordata</taxon>
        <taxon>Craniata</taxon>
        <taxon>Vertebrata</taxon>
        <taxon>Euteleostomi</taxon>
        <taxon>Actinopterygii</taxon>
        <taxon>Neopterygii</taxon>
        <taxon>Teleostei</taxon>
        <taxon>Ostariophysi</taxon>
        <taxon>Siluriformes</taxon>
        <taxon>Pangasiidae</taxon>
        <taxon>Pangasius</taxon>
    </lineage>
</organism>